<dbReference type="Proteomes" id="UP001153076">
    <property type="component" value="Unassembled WGS sequence"/>
</dbReference>
<feature type="compositionally biased region" description="Low complexity" evidence="1">
    <location>
        <begin position="74"/>
        <end position="87"/>
    </location>
</feature>
<dbReference type="Pfam" id="PF25821">
    <property type="entry name" value="DUF7950"/>
    <property type="match status" value="1"/>
</dbReference>
<feature type="domain" description="DUF7950" evidence="2">
    <location>
        <begin position="157"/>
        <end position="278"/>
    </location>
</feature>
<dbReference type="OrthoDB" id="1898295at2759"/>
<name>A0A9Q1KU55_9CARY</name>
<feature type="region of interest" description="Disordered" evidence="1">
    <location>
        <begin position="45"/>
        <end position="100"/>
    </location>
</feature>
<evidence type="ECO:0000313" key="3">
    <source>
        <dbReference type="EMBL" id="KAJ8449603.1"/>
    </source>
</evidence>
<dbReference type="PANTHER" id="PTHR33595:SF7">
    <property type="entry name" value="OS12G0242500 PROTEIN"/>
    <property type="match status" value="1"/>
</dbReference>
<gene>
    <name evidence="3" type="ORF">Cgig2_005625</name>
</gene>
<reference evidence="3" key="1">
    <citation type="submission" date="2022-04" db="EMBL/GenBank/DDBJ databases">
        <title>Carnegiea gigantea Genome sequencing and assembly v2.</title>
        <authorList>
            <person name="Copetti D."/>
            <person name="Sanderson M.J."/>
            <person name="Burquez A."/>
            <person name="Wojciechowski M.F."/>
        </authorList>
    </citation>
    <scope>NUCLEOTIDE SEQUENCE</scope>
    <source>
        <strain evidence="3">SGP5-SGP5p</strain>
        <tissue evidence="3">Aerial part</tissue>
    </source>
</reference>
<evidence type="ECO:0000256" key="1">
    <source>
        <dbReference type="SAM" id="MobiDB-lite"/>
    </source>
</evidence>
<accession>A0A9Q1KU55</accession>
<sequence length="298" mass="32815">MEGSGSGGGGCCIARYTHGSPNYYAAYDLSKMDRIMLRYRPIAPKPVSGAAPTGLTPPLNDDVKAGSRGKRKNSGGNNSSNNNNNNNNKRRKASRSPDDQVMIKSEGEHKCHVERVTLPLLPESPDLVSPRSTQSRPIQAKSSMPMWLRFDQEVVGASVVVEGVTDTWLDGTGLGRTDEEKRRQLDEDACPGFVSDGWNRVCWTNGAFRRLVAGDKAEVAVAVRLGMREKVELPKVKLFPAFTCRVRVQYGKDGSHTMTVPCDLWRMDGGGFAWRLDGLANWNQWEEASKGLFATSEH</sequence>
<dbReference type="PANTHER" id="PTHR33595">
    <property type="entry name" value="VON WILLEBRAND FACTOR A DOMAIN PROTEIN"/>
    <property type="match status" value="1"/>
</dbReference>
<proteinExistence type="predicted"/>
<evidence type="ECO:0000259" key="2">
    <source>
        <dbReference type="Pfam" id="PF25821"/>
    </source>
</evidence>
<dbReference type="AlphaFoldDB" id="A0A9Q1KU55"/>
<organism evidence="3 4">
    <name type="scientific">Carnegiea gigantea</name>
    <dbReference type="NCBI Taxonomy" id="171969"/>
    <lineage>
        <taxon>Eukaryota</taxon>
        <taxon>Viridiplantae</taxon>
        <taxon>Streptophyta</taxon>
        <taxon>Embryophyta</taxon>
        <taxon>Tracheophyta</taxon>
        <taxon>Spermatophyta</taxon>
        <taxon>Magnoliopsida</taxon>
        <taxon>eudicotyledons</taxon>
        <taxon>Gunneridae</taxon>
        <taxon>Pentapetalae</taxon>
        <taxon>Caryophyllales</taxon>
        <taxon>Cactineae</taxon>
        <taxon>Cactaceae</taxon>
        <taxon>Cactoideae</taxon>
        <taxon>Echinocereeae</taxon>
        <taxon>Carnegiea</taxon>
    </lineage>
</organism>
<keyword evidence="4" id="KW-1185">Reference proteome</keyword>
<evidence type="ECO:0000313" key="4">
    <source>
        <dbReference type="Proteomes" id="UP001153076"/>
    </source>
</evidence>
<dbReference type="InterPro" id="IPR057710">
    <property type="entry name" value="DUF7950"/>
</dbReference>
<comment type="caution">
    <text evidence="3">The sequence shown here is derived from an EMBL/GenBank/DDBJ whole genome shotgun (WGS) entry which is preliminary data.</text>
</comment>
<protein>
    <recommendedName>
        <fullName evidence="2">DUF7950 domain-containing protein</fullName>
    </recommendedName>
</protein>
<dbReference type="EMBL" id="JAKOGI010000020">
    <property type="protein sequence ID" value="KAJ8449603.1"/>
    <property type="molecule type" value="Genomic_DNA"/>
</dbReference>